<dbReference type="CDD" id="cd00833">
    <property type="entry name" value="PKS"/>
    <property type="match status" value="1"/>
</dbReference>
<keyword evidence="5 12" id="KW-0812">Transmembrane</keyword>
<dbReference type="STRING" id="5601.A0A0D2E123"/>
<dbReference type="InterPro" id="IPR049551">
    <property type="entry name" value="PKS_DH_C"/>
</dbReference>
<evidence type="ECO:0000259" key="17">
    <source>
        <dbReference type="PROSITE" id="PS50922"/>
    </source>
</evidence>
<dbReference type="Gene3D" id="3.30.70.3290">
    <property type="match status" value="1"/>
</dbReference>
<dbReference type="InterPro" id="IPR001227">
    <property type="entry name" value="Ac_transferase_dom_sf"/>
</dbReference>
<evidence type="ECO:0000256" key="10">
    <source>
        <dbReference type="ARBA" id="ARBA00023268"/>
    </source>
</evidence>
<dbReference type="Pfam" id="PF23297">
    <property type="entry name" value="ACP_SdgA_C"/>
    <property type="match status" value="1"/>
</dbReference>
<evidence type="ECO:0000313" key="21">
    <source>
        <dbReference type="Proteomes" id="UP000054266"/>
    </source>
</evidence>
<dbReference type="SMART" id="SM00825">
    <property type="entry name" value="PKS_KS"/>
    <property type="match status" value="1"/>
</dbReference>
<dbReference type="Gene3D" id="3.40.47.10">
    <property type="match status" value="1"/>
</dbReference>
<dbReference type="InterPro" id="IPR020806">
    <property type="entry name" value="PKS_PP-bd"/>
</dbReference>
<dbReference type="InterPro" id="IPR036736">
    <property type="entry name" value="ACP-like_sf"/>
</dbReference>
<keyword evidence="9 12" id="KW-0472">Membrane</keyword>
<dbReference type="FunFam" id="3.40.47.10:FF:000019">
    <property type="entry name" value="Polyketide synthase type I"/>
    <property type="match status" value="1"/>
</dbReference>
<dbReference type="SUPFAM" id="SSF55048">
    <property type="entry name" value="Probable ACP-binding domain of malonyl-CoA ACP transacylase"/>
    <property type="match status" value="1"/>
</dbReference>
<dbReference type="Pfam" id="PF00698">
    <property type="entry name" value="Acyl_transf_1"/>
    <property type="match status" value="1"/>
</dbReference>
<dbReference type="SMART" id="SM00823">
    <property type="entry name" value="PKS_PP"/>
    <property type="match status" value="1"/>
</dbReference>
<dbReference type="InterPro" id="IPR014043">
    <property type="entry name" value="Acyl_transferase_dom"/>
</dbReference>
<dbReference type="PROSITE" id="PS00012">
    <property type="entry name" value="PHOSPHOPANTETHEINE"/>
    <property type="match status" value="1"/>
</dbReference>
<dbReference type="SUPFAM" id="SSF47336">
    <property type="entry name" value="ACP-like"/>
    <property type="match status" value="1"/>
</dbReference>
<keyword evidence="4" id="KW-0808">Transferase</keyword>
<keyword evidence="10" id="KW-0511">Multifunctional enzyme</keyword>
<dbReference type="SMART" id="SM00829">
    <property type="entry name" value="PKS_ER"/>
    <property type="match status" value="1"/>
</dbReference>
<dbReference type="GO" id="GO:1901336">
    <property type="term" value="P:lactone biosynthetic process"/>
    <property type="evidence" value="ECO:0007669"/>
    <property type="project" value="UniProtKB-ARBA"/>
</dbReference>
<evidence type="ECO:0000256" key="7">
    <source>
        <dbReference type="ARBA" id="ARBA00022989"/>
    </source>
</evidence>
<evidence type="ECO:0000256" key="14">
    <source>
        <dbReference type="SAM" id="MobiDB-lite"/>
    </source>
</evidence>
<dbReference type="SUPFAM" id="SSF53335">
    <property type="entry name" value="S-adenosyl-L-methionine-dependent methyltransferases"/>
    <property type="match status" value="1"/>
</dbReference>
<dbReference type="Pfam" id="PF23114">
    <property type="entry name" value="NAD-bd_HRPKS_sdrA"/>
    <property type="match status" value="1"/>
</dbReference>
<dbReference type="Pfam" id="PF08240">
    <property type="entry name" value="ADH_N"/>
    <property type="match status" value="1"/>
</dbReference>
<dbReference type="InterPro" id="IPR009081">
    <property type="entry name" value="PP-bd_ACP"/>
</dbReference>
<dbReference type="InterPro" id="IPR013154">
    <property type="entry name" value="ADH-like_N"/>
</dbReference>
<dbReference type="InterPro" id="IPR016036">
    <property type="entry name" value="Malonyl_transacylase_ACP-bd"/>
</dbReference>
<feature type="domain" description="Carrier" evidence="16">
    <location>
        <begin position="2656"/>
        <end position="2733"/>
    </location>
</feature>
<dbReference type="InterPro" id="IPR006634">
    <property type="entry name" value="TLC-dom"/>
</dbReference>
<dbReference type="Gene3D" id="3.10.129.110">
    <property type="entry name" value="Polyketide synthase dehydratase"/>
    <property type="match status" value="1"/>
</dbReference>
<dbReference type="SUPFAM" id="SSF51735">
    <property type="entry name" value="NAD(P)-binding Rossmann-fold domains"/>
    <property type="match status" value="2"/>
</dbReference>
<evidence type="ECO:0000256" key="5">
    <source>
        <dbReference type="ARBA" id="ARBA00022692"/>
    </source>
</evidence>
<evidence type="ECO:0000256" key="2">
    <source>
        <dbReference type="ARBA" id="ARBA00022450"/>
    </source>
</evidence>
<dbReference type="InterPro" id="IPR014030">
    <property type="entry name" value="Ketoacyl_synth_N"/>
</dbReference>
<dbReference type="InterPro" id="IPR036291">
    <property type="entry name" value="NAD(P)-bd_dom_sf"/>
</dbReference>
<dbReference type="PROSITE" id="PS52004">
    <property type="entry name" value="KS3_2"/>
    <property type="match status" value="1"/>
</dbReference>
<feature type="transmembrane region" description="Helical" evidence="15">
    <location>
        <begin position="126"/>
        <end position="143"/>
    </location>
</feature>
<evidence type="ECO:0000256" key="8">
    <source>
        <dbReference type="ARBA" id="ARBA00023002"/>
    </source>
</evidence>
<dbReference type="GO" id="GO:0004312">
    <property type="term" value="F:fatty acid synthase activity"/>
    <property type="evidence" value="ECO:0007669"/>
    <property type="project" value="TreeGrafter"/>
</dbReference>
<dbReference type="PROSITE" id="PS52019">
    <property type="entry name" value="PKS_MFAS_DH"/>
    <property type="match status" value="1"/>
</dbReference>
<dbReference type="Gene3D" id="1.10.1200.10">
    <property type="entry name" value="ACP-like"/>
    <property type="match status" value="1"/>
</dbReference>
<evidence type="ECO:0000256" key="9">
    <source>
        <dbReference type="ARBA" id="ARBA00023136"/>
    </source>
</evidence>
<dbReference type="GO" id="GO:0030639">
    <property type="term" value="P:polyketide biosynthetic process"/>
    <property type="evidence" value="ECO:0007669"/>
    <property type="project" value="UniProtKB-ARBA"/>
</dbReference>
<dbReference type="InterPro" id="IPR057326">
    <property type="entry name" value="KR_dom"/>
</dbReference>
<dbReference type="InterPro" id="IPR032821">
    <property type="entry name" value="PKS_assoc"/>
</dbReference>
<dbReference type="InterPro" id="IPR016035">
    <property type="entry name" value="Acyl_Trfase/lysoPLipase"/>
</dbReference>
<dbReference type="InterPro" id="IPR011032">
    <property type="entry name" value="GroES-like_sf"/>
</dbReference>
<feature type="domain" description="PKS/mFAS DH" evidence="19">
    <location>
        <begin position="1299"/>
        <end position="1619"/>
    </location>
</feature>
<protein>
    <recommendedName>
        <fullName evidence="22">Carrier domain-containing protein</fullName>
    </recommendedName>
</protein>
<dbReference type="Pfam" id="PF03798">
    <property type="entry name" value="TRAM_LAG1_CLN8"/>
    <property type="match status" value="1"/>
</dbReference>
<dbReference type="Pfam" id="PF02801">
    <property type="entry name" value="Ketoacyl-synt_C"/>
    <property type="match status" value="1"/>
</dbReference>
<dbReference type="Gene3D" id="3.40.366.10">
    <property type="entry name" value="Malonyl-Coenzyme A Acyl Carrier Protein, domain 2"/>
    <property type="match status" value="1"/>
</dbReference>
<evidence type="ECO:0008006" key="22">
    <source>
        <dbReference type="Google" id="ProtNLM"/>
    </source>
</evidence>
<dbReference type="InterPro" id="IPR014031">
    <property type="entry name" value="Ketoacyl_synth_C"/>
</dbReference>
<keyword evidence="21" id="KW-1185">Reference proteome</keyword>
<dbReference type="GO" id="GO:0016020">
    <property type="term" value="C:membrane"/>
    <property type="evidence" value="ECO:0007669"/>
    <property type="project" value="UniProtKB-SubCell"/>
</dbReference>
<dbReference type="Pfam" id="PF08659">
    <property type="entry name" value="KR"/>
    <property type="match status" value="1"/>
</dbReference>
<dbReference type="InterPro" id="IPR056501">
    <property type="entry name" value="NAD-bd_HRPKS_sdrA"/>
</dbReference>
<dbReference type="PROSITE" id="PS00606">
    <property type="entry name" value="KS3_1"/>
    <property type="match status" value="1"/>
</dbReference>
<dbReference type="InterPro" id="IPR020841">
    <property type="entry name" value="PKS_Beta-ketoAc_synthase_dom"/>
</dbReference>
<keyword evidence="11" id="KW-0012">Acyltransferase</keyword>
<dbReference type="Gene3D" id="3.90.180.10">
    <property type="entry name" value="Medium-chain alcohol dehydrogenases, catalytic domain"/>
    <property type="match status" value="1"/>
</dbReference>
<evidence type="ECO:0000259" key="19">
    <source>
        <dbReference type="PROSITE" id="PS52019"/>
    </source>
</evidence>
<feature type="domain" description="TLC" evidence="17">
    <location>
        <begin position="79"/>
        <end position="311"/>
    </location>
</feature>
<evidence type="ECO:0000256" key="6">
    <source>
        <dbReference type="ARBA" id="ARBA00022857"/>
    </source>
</evidence>
<feature type="transmembrane region" description="Helical" evidence="15">
    <location>
        <begin position="155"/>
        <end position="175"/>
    </location>
</feature>
<feature type="active site" description="Proton donor; for dehydratase activity" evidence="13">
    <location>
        <position position="1529"/>
    </location>
</feature>
<evidence type="ECO:0000259" key="16">
    <source>
        <dbReference type="PROSITE" id="PS50075"/>
    </source>
</evidence>
<dbReference type="CDD" id="cd05195">
    <property type="entry name" value="enoyl_red"/>
    <property type="match status" value="1"/>
</dbReference>
<dbReference type="EMBL" id="KN846958">
    <property type="protein sequence ID" value="KIW68007.1"/>
    <property type="molecule type" value="Genomic_DNA"/>
</dbReference>
<feature type="region of interest" description="C-terminal hotdog fold" evidence="13">
    <location>
        <begin position="1463"/>
        <end position="1619"/>
    </location>
</feature>
<dbReference type="Gene3D" id="3.40.50.150">
    <property type="entry name" value="Vaccinia Virus protein VP39"/>
    <property type="match status" value="1"/>
</dbReference>
<reference evidence="20 21" key="1">
    <citation type="submission" date="2015-01" db="EMBL/GenBank/DDBJ databases">
        <title>The Genome Sequence of Capronia semiimmersa CBS27337.</title>
        <authorList>
            <consortium name="The Broad Institute Genomics Platform"/>
            <person name="Cuomo C."/>
            <person name="de Hoog S."/>
            <person name="Gorbushina A."/>
            <person name="Stielow B."/>
            <person name="Teixiera M."/>
            <person name="Abouelleil A."/>
            <person name="Chapman S.B."/>
            <person name="Priest M."/>
            <person name="Young S.K."/>
            <person name="Wortman J."/>
            <person name="Nusbaum C."/>
            <person name="Birren B."/>
        </authorList>
    </citation>
    <scope>NUCLEOTIDE SEQUENCE [LARGE SCALE GENOMIC DNA]</scope>
    <source>
        <strain evidence="20 21">CBS 27337</strain>
    </source>
</reference>
<feature type="transmembrane region" description="Helical" evidence="15">
    <location>
        <begin position="33"/>
        <end position="57"/>
    </location>
</feature>
<evidence type="ECO:0000256" key="1">
    <source>
        <dbReference type="ARBA" id="ARBA00004141"/>
    </source>
</evidence>
<dbReference type="GO" id="GO:0016491">
    <property type="term" value="F:oxidoreductase activity"/>
    <property type="evidence" value="ECO:0007669"/>
    <property type="project" value="UniProtKB-KW"/>
</dbReference>
<dbReference type="PANTHER" id="PTHR43775">
    <property type="entry name" value="FATTY ACID SYNTHASE"/>
    <property type="match status" value="1"/>
</dbReference>
<dbReference type="SMART" id="SM00822">
    <property type="entry name" value="PKS_KR"/>
    <property type="match status" value="1"/>
</dbReference>
<dbReference type="SUPFAM" id="SSF53901">
    <property type="entry name" value="Thiolase-like"/>
    <property type="match status" value="1"/>
</dbReference>
<dbReference type="SUPFAM" id="SSF52151">
    <property type="entry name" value="FabD/lysophospholipase-like"/>
    <property type="match status" value="1"/>
</dbReference>
<evidence type="ECO:0000313" key="20">
    <source>
        <dbReference type="EMBL" id="KIW68007.1"/>
    </source>
</evidence>
<keyword evidence="2" id="KW-0596">Phosphopantetheine</keyword>
<dbReference type="InterPro" id="IPR006162">
    <property type="entry name" value="Ppantetheine_attach_site"/>
</dbReference>
<keyword evidence="8" id="KW-0560">Oxidoreductase</keyword>
<dbReference type="GO" id="GO:0006633">
    <property type="term" value="P:fatty acid biosynthetic process"/>
    <property type="evidence" value="ECO:0007669"/>
    <property type="project" value="InterPro"/>
</dbReference>
<dbReference type="PROSITE" id="PS50922">
    <property type="entry name" value="TLC"/>
    <property type="match status" value="1"/>
</dbReference>
<evidence type="ECO:0000256" key="12">
    <source>
        <dbReference type="PROSITE-ProRule" id="PRU00205"/>
    </source>
</evidence>
<dbReference type="GO" id="GO:0031177">
    <property type="term" value="F:phosphopantetheine binding"/>
    <property type="evidence" value="ECO:0007669"/>
    <property type="project" value="InterPro"/>
</dbReference>
<dbReference type="InterPro" id="IPR050091">
    <property type="entry name" value="PKS_NRPS_Biosynth_Enz"/>
</dbReference>
<dbReference type="InterPro" id="IPR018201">
    <property type="entry name" value="Ketoacyl_synth_AS"/>
</dbReference>
<feature type="compositionally biased region" description="Basic and acidic residues" evidence="14">
    <location>
        <begin position="328"/>
        <end position="339"/>
    </location>
</feature>
<dbReference type="Pfam" id="PF13602">
    <property type="entry name" value="ADH_zinc_N_2"/>
    <property type="match status" value="1"/>
</dbReference>
<dbReference type="SMART" id="SM00724">
    <property type="entry name" value="TLC"/>
    <property type="match status" value="1"/>
</dbReference>
<gene>
    <name evidence="20" type="ORF">PV04_03983</name>
</gene>
<evidence type="ECO:0000256" key="15">
    <source>
        <dbReference type="SAM" id="Phobius"/>
    </source>
</evidence>
<dbReference type="InterPro" id="IPR049552">
    <property type="entry name" value="PKS_DH_N"/>
</dbReference>
<feature type="region of interest" description="N-terminal hotdog fold" evidence="13">
    <location>
        <begin position="1299"/>
        <end position="1436"/>
    </location>
</feature>
<sequence>MAAENISAVEFAPSIVASWNNGPSKLVEPVARLLSLSILPLHVYQAITFAAFYYVLYRHMSPWLAARLAPNVYPKLAPRLQLDWHLCTVSLTQSVVNGLMGVILILSNADWNKMSWQERVWGYQSRMGTALAISTGYFIYHFLQSIVHVQLEGSIFVYHSVACIIICSIGFRPLALCYTPAFLLVEVPNIFLNVQKFLDKTGHRGSRIRQVNRAVLLSTYFVCRPVLSSYFQVALTIDLVRAVRESNPRIPGTYLFSPSWSELVVDDSGLFAVPPVPIWMVVALLLAMTLVNAQGVFWFYQLCKSSVYTPSRPGSRLPEAVAPQSAKDASRGAAKKDAQADGIAKRRPGTDKTMPIAIIGMGCRFASDATSPERLWEMCAAGRDAWSEVPPNRFNQKAFHHPHGPREGSIHVRGGYFLEEDISLFDAPFFNVSLEEAKAMDPQLRIQLECTYEALENAGLTIESVAKTQTSVYTGIFARDYHESLFRDIETLPRYFNTGNGAAMLSNRISYFLDLKGPSMTVDTGCSTSIVALHLACQSLQTGESRLSIVGGNNLILNPDMMTAMTNFGFLSPDGRSYAFDDRANGYGRGEGVGSIIIKPLADAMRDGDPIRAVIRQTCLNQDGRTPGITMPSREAQEALIRSAYQSVDLDPAETPYVECHGTGTQAGDPLEAGAISSAMCSNAHRIDPVYIGSVKTNIGHLEAGSGIAGVIKAVMTVEKGQIPPSANFQKPNGKVPLAEWKLEVPTTLRPWPQDAPRRVSVNSFGYGGTNGHVILEHLDQYLSSDQNATAQLNGSLVQFQQTRSHQAKLGGVEADKAPKLRRVFMLTARDESAGSEMIANLSTYLRSRVDVSDTQLADLAYTLSLRRSMFAWTAAVSANSKHELITALEDSSLKPTRRQESTRLGFVFTGQGSQWHAMGRELISAYPTFKNTILAADQHIKSLGADWSLMDELHRDAGSSRVNLAAYSQPICAAVQIALVRLLASWGIAPVGVASHSSGEVPAAYAAGALTLESAMTVSFFRGLLTSQIKDVAPELQGGMIAVGLSREEAEAYIRRVPEGKISVGCVNSPSSVTVSGDLTGILALQKLLEQDQIFCRQLKVDAGYHSHHMKVIADAYVSVLRQHNLQTEKWSGLTAYSSSVTGSYIYSSDKFGPKYWAENMVNPVLFPDAVRNLCLGPDGAQSPQGQFVDVLLEVGPHGALSGPIRDIMKLPELAGVSIKYLSCLTRNQDAVQTTQAMACALLGKGYRVNLQALNFPTKLGNVRVLSDLPPYPWTHKTKHWYESHLNQRHRLREVPAHDLIGIPAPNSNPLAPTWRNIIRASSVPWVRDHMLQGSIIWPGAGYICMAIEGFRQVRSANSEGVFSYKLRDVEIITAAMIPDTAEGMEMQLSMRPATDKLPSSGTWYQFTIHSIAPDNSNAWTENCTGFISAEYKSQTEDAGWSLSQGYPPAGPGRWKDAEDDKYQRVDPEVVYSGLRKQGILHGETFKNLEDILIHENQGFVSVRVPDTACVMPAKYERNHIVHPATLDSILQAIFPIFQGEASGREPTRLPKSFRSLTVLANISSQPGHKFSVKSVAEKSAAGDIEASINIYNQDDLSLVVAEICGFRCSTVKLDSHMEGVEESRKLCFELHWDPDISMGLASGPQKRTLESEQVRAIAMYAHKYPMAKYIELNASAGSATSEMLDVLCSNTTKRARPSQYQVTDPSETYVESSKEQFKKFQGIVGCKQIEAGKDPGEQGLEMGAYDLAIANGLGESQQDMNTTLASIYRLLTARGTVLLVENAQTSMPGADDLDEMLLQNGFHSVGKPSNCENGRLILAVKNQEAHKLCNAVSILHGSNSPPKPWMHSLASSLASLTGQQPTFEPLHEANSTDRFCIVLNELEQPLLSNIRSNEYLQLRRLLTSAKGVLWLTRGGAGDCEQPEASLATGLFRTLRNEIQSTRYTTLDVDPTSPPYRSDTAQAILQVFRSVADFSIDGESVDWEYVQRHGVLLIPRIVEDEMTNKHMLAMGDEQMPELQPFHQPGRPLRMEVGSPGLLETLQFVDDPDADAPLPDDFVEVEPKAFGLNFRDIMVAMGHLKESTMGYECSGVVTRVGKSAASELKAGDRVCLLMKGHYANLVRVPRETVGKIPDDMPFDVAASFPLVFCTAYYSLYDTARLQEGETVLIHAAAGGVGQAAIMLARLVGAEIFATVGSKEKRDFLVDTYGIPPDHIFSSRNTNFAKLIMAATQGTGVDVVLNSLAGEMLQETWKCVAMLGRFVEIGKRDLELNNHLEMAPFVRNVSFSSIDLTHIMKYKASAMSKVLKQVLKLFEAKKIHAVHSITTFAITDVERAFRFMQSGRHRGKVVIEPRPGDMVKVVPRKRTAQFCTDGSYMIVGGLGGIGKSIARWMVRRGAKNLILVSRTGLTRRSARAFQEELANTGCNVDVYSCDVADAGQLKRVLNKCAESMPPIRGVVQAAMFLRDSIFEQMSYEDYRAALDPKVRGTWNLHQQFLGADLHFFLMLSSAAGVGGNAGQANYAAGSTFLDAISRHRTGQGLPGVSLDLGVIQDVGHVAENKELGQQLERLGHVVIRENELLAMIESAILDPIRDISQSQVISGLGTGQHDAPWFRDAKFSHLRGAAGQEVSADGGTGQGNGQKSLATQLGQAKTLSEATAAIAQAIIGKLSHDFSIAEGMMQPEDLLTSYGIDSLVAVELRNWILRHAKAEISIFDVTQSQTLLSLADKVAGRSELIDARLKSG</sequence>
<comment type="subcellular location">
    <subcellularLocation>
        <location evidence="1">Membrane</location>
        <topology evidence="1">Multi-pass membrane protein</topology>
    </subcellularLocation>
</comment>
<dbReference type="PANTHER" id="PTHR43775:SF29">
    <property type="entry name" value="ASPERFURANONE POLYKETIDE SYNTHASE AFOG-RELATED"/>
    <property type="match status" value="1"/>
</dbReference>
<dbReference type="GO" id="GO:0004315">
    <property type="term" value="F:3-oxoacyl-[acyl-carrier-protein] synthase activity"/>
    <property type="evidence" value="ECO:0007669"/>
    <property type="project" value="InterPro"/>
</dbReference>
<feature type="transmembrane region" description="Helical" evidence="15">
    <location>
        <begin position="278"/>
        <end position="300"/>
    </location>
</feature>
<dbReference type="InterPro" id="IPR020843">
    <property type="entry name" value="ER"/>
</dbReference>
<dbReference type="InterPro" id="IPR013968">
    <property type="entry name" value="PKS_KR"/>
</dbReference>
<dbReference type="InterPro" id="IPR042104">
    <property type="entry name" value="PKS_dehydratase_sf"/>
</dbReference>
<evidence type="ECO:0000256" key="13">
    <source>
        <dbReference type="PROSITE-ProRule" id="PRU01363"/>
    </source>
</evidence>
<dbReference type="Pfam" id="PF16197">
    <property type="entry name" value="KAsynt_C_assoc"/>
    <property type="match status" value="1"/>
</dbReference>
<feature type="active site" description="Proton acceptor; for dehydratase activity" evidence="13">
    <location>
        <position position="1331"/>
    </location>
</feature>
<dbReference type="InterPro" id="IPR049900">
    <property type="entry name" value="PKS_mFAS_DH"/>
</dbReference>
<dbReference type="FunFam" id="3.40.50.720:FF:000209">
    <property type="entry name" value="Polyketide synthase Pks12"/>
    <property type="match status" value="1"/>
</dbReference>
<name>A0A0D2E123_9EURO</name>
<dbReference type="Proteomes" id="UP000054266">
    <property type="component" value="Unassembled WGS sequence"/>
</dbReference>
<dbReference type="InterPro" id="IPR020807">
    <property type="entry name" value="PKS_DH"/>
</dbReference>
<evidence type="ECO:0000256" key="3">
    <source>
        <dbReference type="ARBA" id="ARBA00022553"/>
    </source>
</evidence>
<dbReference type="Pfam" id="PF21089">
    <property type="entry name" value="PKS_DH_N"/>
    <property type="match status" value="1"/>
</dbReference>
<dbReference type="InterPro" id="IPR016039">
    <property type="entry name" value="Thiolase-like"/>
</dbReference>
<dbReference type="SUPFAM" id="SSF50129">
    <property type="entry name" value="GroES-like"/>
    <property type="match status" value="1"/>
</dbReference>
<evidence type="ECO:0000256" key="4">
    <source>
        <dbReference type="ARBA" id="ARBA00022679"/>
    </source>
</evidence>
<evidence type="ECO:0000256" key="11">
    <source>
        <dbReference type="ARBA" id="ARBA00023315"/>
    </source>
</evidence>
<dbReference type="SMART" id="SM00826">
    <property type="entry name" value="PKS_DH"/>
    <property type="match status" value="1"/>
</dbReference>
<feature type="region of interest" description="Disordered" evidence="14">
    <location>
        <begin position="314"/>
        <end position="347"/>
    </location>
</feature>
<feature type="transmembrane region" description="Helical" evidence="15">
    <location>
        <begin position="84"/>
        <end position="106"/>
    </location>
</feature>
<dbReference type="Gene3D" id="3.40.50.720">
    <property type="entry name" value="NAD(P)-binding Rossmann-like Domain"/>
    <property type="match status" value="1"/>
</dbReference>
<keyword evidence="3" id="KW-0597">Phosphoprotein</keyword>
<accession>A0A0D2E123</accession>
<keyword evidence="7 15" id="KW-1133">Transmembrane helix</keyword>
<dbReference type="InterPro" id="IPR029063">
    <property type="entry name" value="SAM-dependent_MTases_sf"/>
</dbReference>
<feature type="domain" description="Ketosynthase family 3 (KS3)" evidence="18">
    <location>
        <begin position="353"/>
        <end position="778"/>
    </location>
</feature>
<dbReference type="HOGENOM" id="CLU_000022_31_0_1"/>
<proteinExistence type="predicted"/>
<dbReference type="Pfam" id="PF00109">
    <property type="entry name" value="ketoacyl-synt"/>
    <property type="match status" value="1"/>
</dbReference>
<organism evidence="20 21">
    <name type="scientific">Phialophora macrospora</name>
    <dbReference type="NCBI Taxonomy" id="1851006"/>
    <lineage>
        <taxon>Eukaryota</taxon>
        <taxon>Fungi</taxon>
        <taxon>Dikarya</taxon>
        <taxon>Ascomycota</taxon>
        <taxon>Pezizomycotina</taxon>
        <taxon>Eurotiomycetes</taxon>
        <taxon>Chaetothyriomycetidae</taxon>
        <taxon>Chaetothyriales</taxon>
        <taxon>Herpotrichiellaceae</taxon>
        <taxon>Phialophora</taxon>
    </lineage>
</organism>
<dbReference type="Pfam" id="PF14765">
    <property type="entry name" value="PS-DH"/>
    <property type="match status" value="1"/>
</dbReference>
<evidence type="ECO:0000259" key="18">
    <source>
        <dbReference type="PROSITE" id="PS52004"/>
    </source>
</evidence>
<dbReference type="SMART" id="SM00827">
    <property type="entry name" value="PKS_AT"/>
    <property type="match status" value="1"/>
</dbReference>
<keyword evidence="6" id="KW-0521">NADP</keyword>
<dbReference type="PROSITE" id="PS50075">
    <property type="entry name" value="CARRIER"/>
    <property type="match status" value="1"/>
</dbReference>